<dbReference type="Ensembl" id="ENSDCDT00010046993.1">
    <property type="protein sequence ID" value="ENSDCDP00010037421.1"/>
    <property type="gene ID" value="ENSDCDG00010024366.1"/>
</dbReference>
<dbReference type="GO" id="GO:0017056">
    <property type="term" value="F:structural constituent of nuclear pore"/>
    <property type="evidence" value="ECO:0007669"/>
    <property type="project" value="InterPro"/>
</dbReference>
<dbReference type="GO" id="GO:0044614">
    <property type="term" value="C:nuclear pore cytoplasmic filaments"/>
    <property type="evidence" value="ECO:0007669"/>
    <property type="project" value="TreeGrafter"/>
</dbReference>
<dbReference type="GeneID" id="114780410"/>
<feature type="domain" description="Peptidase S59" evidence="19">
    <location>
        <begin position="730"/>
        <end position="872"/>
    </location>
</feature>
<evidence type="ECO:0000256" key="2">
    <source>
        <dbReference type="ARBA" id="ARBA00004620"/>
    </source>
</evidence>
<dbReference type="InterPro" id="IPR007230">
    <property type="entry name" value="Nup98_auto-Pept-S59_dom"/>
</dbReference>
<evidence type="ECO:0000256" key="15">
    <source>
        <dbReference type="ARBA" id="ARBA00023132"/>
    </source>
</evidence>
<feature type="compositionally biased region" description="Polar residues" evidence="18">
    <location>
        <begin position="603"/>
        <end position="622"/>
    </location>
</feature>
<comment type="similarity">
    <text evidence="4">Belongs to the nucleoporin GLFG family.</text>
</comment>
<keyword evidence="13" id="KW-0653">Protein transport</keyword>
<evidence type="ECO:0000256" key="10">
    <source>
        <dbReference type="ARBA" id="ARBA00022813"/>
    </source>
</evidence>
<dbReference type="Gene3D" id="1.10.10.2360">
    <property type="match status" value="1"/>
</dbReference>
<dbReference type="Pfam" id="PF21240">
    <property type="entry name" value="Nup98_GLEBS"/>
    <property type="match status" value="1"/>
</dbReference>
<keyword evidence="12" id="KW-0720">Serine protease</keyword>
<keyword evidence="10" id="KW-0068">Autocatalytic cleavage</keyword>
<dbReference type="GO" id="GO:0034398">
    <property type="term" value="P:telomere tethering at nuclear periphery"/>
    <property type="evidence" value="ECO:0007669"/>
    <property type="project" value="TreeGrafter"/>
</dbReference>
<evidence type="ECO:0000256" key="1">
    <source>
        <dbReference type="ARBA" id="ARBA00004567"/>
    </source>
</evidence>
<evidence type="ECO:0000256" key="6">
    <source>
        <dbReference type="ARBA" id="ARBA00022448"/>
    </source>
</evidence>
<keyword evidence="11" id="KW-0509">mRNA transport</keyword>
<keyword evidence="7" id="KW-0645">Protease</keyword>
<dbReference type="GO" id="GO:0008236">
    <property type="term" value="F:serine-type peptidase activity"/>
    <property type="evidence" value="ECO:0007669"/>
    <property type="project" value="UniProtKB-KW"/>
</dbReference>
<dbReference type="GO" id="GO:0006508">
    <property type="term" value="P:proteolysis"/>
    <property type="evidence" value="ECO:0007669"/>
    <property type="project" value="UniProtKB-KW"/>
</dbReference>
<dbReference type="GO" id="GO:0006405">
    <property type="term" value="P:RNA export from nucleus"/>
    <property type="evidence" value="ECO:0007669"/>
    <property type="project" value="TreeGrafter"/>
</dbReference>
<keyword evidence="9" id="KW-0378">Hydrolase</keyword>
<accession>A0AAY4CYY3</accession>
<evidence type="ECO:0000256" key="9">
    <source>
        <dbReference type="ARBA" id="ARBA00022801"/>
    </source>
</evidence>
<dbReference type="FunFam" id="3.30.1610.10:FF:000001">
    <property type="entry name" value="Nuclear pore complex protein Nup98-Nup96"/>
    <property type="match status" value="1"/>
</dbReference>
<evidence type="ECO:0000256" key="18">
    <source>
        <dbReference type="SAM" id="MobiDB-lite"/>
    </source>
</evidence>
<protein>
    <recommendedName>
        <fullName evidence="5">Nuclear pore complex protein Nup98-Nup96</fullName>
    </recommendedName>
</protein>
<evidence type="ECO:0000256" key="8">
    <source>
        <dbReference type="ARBA" id="ARBA00022737"/>
    </source>
</evidence>
<dbReference type="InterPro" id="IPR021967">
    <property type="entry name" value="Nup98_C"/>
</dbReference>
<reference evidence="20" key="1">
    <citation type="submission" date="2025-08" db="UniProtKB">
        <authorList>
            <consortium name="Ensembl"/>
        </authorList>
    </citation>
    <scope>IDENTIFICATION</scope>
</reference>
<comment type="subcellular location">
    <subcellularLocation>
        <location evidence="2">Nucleus membrane</location>
        <topology evidence="2">Peripheral membrane protein</topology>
        <orientation evidence="2">Nucleoplasmic side</orientation>
    </subcellularLocation>
    <subcellularLocation>
        <location evidence="1">Nucleus</location>
        <location evidence="1">Nuclear pore complex</location>
    </subcellularLocation>
    <subcellularLocation>
        <location evidence="3">Nucleus</location>
        <location evidence="3">Nucleoplasm</location>
    </subcellularLocation>
</comment>
<evidence type="ECO:0000256" key="16">
    <source>
        <dbReference type="ARBA" id="ARBA00023136"/>
    </source>
</evidence>
<dbReference type="Gene3D" id="3.30.1610.10">
    <property type="entry name" value="Peptidase S59, nucleoporin"/>
    <property type="match status" value="1"/>
</dbReference>
<dbReference type="GO" id="GO:0006606">
    <property type="term" value="P:protein import into nucleus"/>
    <property type="evidence" value="ECO:0007669"/>
    <property type="project" value="TreeGrafter"/>
</dbReference>
<evidence type="ECO:0000313" key="20">
    <source>
        <dbReference type="Ensembl" id="ENSDCDP00010037421.1"/>
    </source>
</evidence>
<keyword evidence="16" id="KW-0472">Membrane</keyword>
<dbReference type="PANTHER" id="PTHR23198:SF6">
    <property type="entry name" value="NUCLEAR PORE COMPLEX PROTEIN NUP98-NUP96"/>
    <property type="match status" value="1"/>
</dbReference>
<gene>
    <name evidence="20" type="primary">NUP98</name>
</gene>
<keyword evidence="21" id="KW-1185">Reference proteome</keyword>
<evidence type="ECO:0000256" key="13">
    <source>
        <dbReference type="ARBA" id="ARBA00022927"/>
    </source>
</evidence>
<evidence type="ECO:0000256" key="7">
    <source>
        <dbReference type="ARBA" id="ARBA00022670"/>
    </source>
</evidence>
<dbReference type="InterPro" id="IPR037665">
    <property type="entry name" value="Nucleoporin_S59-like"/>
</dbReference>
<evidence type="ECO:0000256" key="5">
    <source>
        <dbReference type="ARBA" id="ARBA00013472"/>
    </source>
</evidence>
<evidence type="ECO:0000256" key="3">
    <source>
        <dbReference type="ARBA" id="ARBA00004642"/>
    </source>
</evidence>
<dbReference type="RefSeq" id="XP_028823523.1">
    <property type="nucleotide sequence ID" value="XM_028967690.1"/>
</dbReference>
<dbReference type="GO" id="GO:0005654">
    <property type="term" value="C:nucleoplasm"/>
    <property type="evidence" value="ECO:0007669"/>
    <property type="project" value="UniProtKB-SubCell"/>
</dbReference>
<keyword evidence="6" id="KW-0813">Transport</keyword>
<feature type="region of interest" description="Disordered" evidence="18">
    <location>
        <begin position="508"/>
        <end position="576"/>
    </location>
</feature>
<evidence type="ECO:0000256" key="4">
    <source>
        <dbReference type="ARBA" id="ARBA00008926"/>
    </source>
</evidence>
<dbReference type="Proteomes" id="UP000694580">
    <property type="component" value="Unplaced"/>
</dbReference>
<dbReference type="FunFam" id="1.10.10.2360:FF:000001">
    <property type="entry name" value="Nuclear pore complex protein Nup98-Nup96"/>
    <property type="match status" value="1"/>
</dbReference>
<evidence type="ECO:0000256" key="12">
    <source>
        <dbReference type="ARBA" id="ARBA00022825"/>
    </source>
</evidence>
<keyword evidence="17" id="KW-0539">Nucleus</keyword>
<dbReference type="GeneTree" id="ENSGT00550000074799"/>
<reference evidence="20" key="2">
    <citation type="submission" date="2025-09" db="UniProtKB">
        <authorList>
            <consortium name="Ensembl"/>
        </authorList>
    </citation>
    <scope>IDENTIFICATION</scope>
</reference>
<dbReference type="InterPro" id="IPR036903">
    <property type="entry name" value="Nup98_auto-Pept-S59_dom_sf"/>
</dbReference>
<evidence type="ECO:0000259" key="19">
    <source>
        <dbReference type="PROSITE" id="PS51434"/>
    </source>
</evidence>
<dbReference type="GO" id="GO:0003723">
    <property type="term" value="F:RNA binding"/>
    <property type="evidence" value="ECO:0007669"/>
    <property type="project" value="TreeGrafter"/>
</dbReference>
<evidence type="ECO:0000256" key="17">
    <source>
        <dbReference type="ARBA" id="ARBA00023242"/>
    </source>
</evidence>
<sequence length="1803" mass="193596">MFNKSFGSPFGGGAGGFGTTSTFGQQNAAFGAAGGFGSSAFGATNNSATLFGATQNKPGGLFGSSTFSQPVTSTATSGFGFGAASGTSTSLFGTSSAQGGGLFSQQSNAFGANKPAGFGTFGTSTSSGGLFGTTNTTSNPFGGTSGSLFGASTFTATQPGTTIKFNPPTGNDTMVKGGVTTSINTKHQCITAMKEYENKSLEELRLEDYQAGRKGPSNPMAPGTGGLFGTVTSAAPSTAGGLFGPSATNTGFSFNQPKTTFGASTGAFGATGGGLFGQPAASLFKPFGQPTTTQNSGFSFGNTNTVGPTATSNISLFCNPAAPQPAGLFGSAANTSAATGFGAGTGLFGQPTGFGAVGTPNLFGTKSAGFGGTTTTSAPSFGTGGGLFGTKPTLTLGTNANAAGFGFGANTAGGSLFNKTATPLGAGLNTGFGTAVGAAQPSIFSNNHNKLGSALGTAGAFGTSGFNAGASTLGFGAPAQPVALTDPSATASQHAALQQQITALTYSPYGDSPLFRNPLSDPKKKEERLKPTNPAAQKALTTPTHYKLTPRPATRVRPKALTPSGSSKAQLFDGLDDDEPSLANGAFMPRKSIKKLVLKNLNGSSLFNSPTNRDTDDLSSPSEYPPNGLSRTDDEEVREAELEDDPEVSKFYTNPIAKPVPHNHPSPALQDTIYELNPRRAAAAMSSGSHNGLEASSEDISLGEDSVQEERDEELHDPRPPHPAGVVLSRVGYYTIPSMEELATMISENGECVVDNFTIGRRGYGSVFFPGQINLTNINLDEIVHFRRKEVIVYPDDKSKPPEGQGLNRRAEVTLDGVWPNDKTTCSLIKSPQRLADMNYEARLERASRKQGARFLEYRPETGSWVFQVAHFSKYGLKDSDEEDDVPPAKTDAKKLKTAPPLAAGLQPPLTSEQQPPPQAQSTAVLDTLSRVLEVDSDMADITQEPPVDSILGEEEVDLDGSVEHHTHPQPMSASCQIASSLGINPHALQIMKASLFMEDDDLDPFQEHVEDQAVLDVSFARRYQPVAQTKVGGLLQTRLGPPSGGLFSHLPEVPFGTLPQKLGKPAGMTPLESSWPTLGPSFLPPAPVPEVTLRTVGTRRLGGPVPRDSSVTLGRGRLLMDAALFAGRSFRVGWGPKWVLAHCGDAVSGPPEDTVSARDLQLDSYGFLPKPPMSRCTTESPFKVHLEQIRGLEQAQEEEERQPLEIQLRNSNISVDHPCPFIQPRPGVQALHQYAQWIVQLDKVSGASDALLGHWRAVWTLCEALWGRLCEGAEDKEDHDFEGGAPYQQQLDRRRSFSAWLASGACARIQEEAGPASQRSVPEDVFSYLTAHRISHACRLAQKNGDHRLALLLSQAVGSQHGRDLLALQLADWQRLDSDSFVSEDRLRVFALLAGKAVWQATDSCVSVCSQLDWQRCVGVHLWYLLPPTASVADALAKYELAFQGSADGQKYACAPRPPYLDQCGVEEEPVEAEPGRPLYDACFHLLKLYSDRRYSLQDLLDPAAVTPRRLDYRLGWHLWNVLQALGYVHLSPRRQGLLHSSYAAQLESAGLWEMAVFVLLHIPDHRQRERAVREMLTLHCPLEDTERSVQKERFLTDDLHVPLRWIHEAKALRARRHGNHHRHAVHLYRAGHWNQCHRLLIQHLASDCIINDHHDDLLEFLSGLAAPDRCSHIQDWDVSGRVFLDYIHVIRTLRDIQQTESPGYELERLHTEVTSLCSRVQLLPCRTAKDRLAQSEMAKRVANILRAVLTLQQGGDGSEPLPIPLCHLAPHIGRLPMPEDYALEELRGLTQSYLRELIITQ</sequence>
<proteinExistence type="inferred from homology"/>
<dbReference type="SUPFAM" id="SSF82215">
    <property type="entry name" value="C-terminal autoproteolytic domain of nucleoporin nup98"/>
    <property type="match status" value="1"/>
</dbReference>
<dbReference type="GO" id="GO:0008139">
    <property type="term" value="F:nuclear localization sequence binding"/>
    <property type="evidence" value="ECO:0007669"/>
    <property type="project" value="TreeGrafter"/>
</dbReference>
<dbReference type="GO" id="GO:0000973">
    <property type="term" value="P:post-transcriptional tethering of RNA polymerase II gene DNA at nuclear periphery"/>
    <property type="evidence" value="ECO:0007669"/>
    <property type="project" value="TreeGrafter"/>
</dbReference>
<dbReference type="GO" id="GO:0051028">
    <property type="term" value="P:mRNA transport"/>
    <property type="evidence" value="ECO:0007669"/>
    <property type="project" value="UniProtKB-KW"/>
</dbReference>
<dbReference type="PROSITE" id="PS51434">
    <property type="entry name" value="NUP_C"/>
    <property type="match status" value="1"/>
</dbReference>
<keyword evidence="15" id="KW-0906">Nuclear pore complex</keyword>
<organism evidence="20 21">
    <name type="scientific">Denticeps clupeoides</name>
    <name type="common">denticle herring</name>
    <dbReference type="NCBI Taxonomy" id="299321"/>
    <lineage>
        <taxon>Eukaryota</taxon>
        <taxon>Metazoa</taxon>
        <taxon>Chordata</taxon>
        <taxon>Craniata</taxon>
        <taxon>Vertebrata</taxon>
        <taxon>Euteleostomi</taxon>
        <taxon>Actinopterygii</taxon>
        <taxon>Neopterygii</taxon>
        <taxon>Teleostei</taxon>
        <taxon>Clupei</taxon>
        <taxon>Clupeiformes</taxon>
        <taxon>Denticipitoidei</taxon>
        <taxon>Denticipitidae</taxon>
        <taxon>Denticeps</taxon>
    </lineage>
</organism>
<feature type="region of interest" description="Disordered" evidence="18">
    <location>
        <begin position="603"/>
        <end position="726"/>
    </location>
</feature>
<name>A0AAY4CYY3_9TELE</name>
<keyword evidence="14" id="KW-0811">Translocation</keyword>
<dbReference type="GO" id="GO:0031965">
    <property type="term" value="C:nuclear membrane"/>
    <property type="evidence" value="ECO:0007669"/>
    <property type="project" value="UniProtKB-SubCell"/>
</dbReference>
<feature type="region of interest" description="Disordered" evidence="18">
    <location>
        <begin position="878"/>
        <end position="922"/>
    </location>
</feature>
<keyword evidence="8" id="KW-0677">Repeat</keyword>
<evidence type="ECO:0000256" key="11">
    <source>
        <dbReference type="ARBA" id="ARBA00022816"/>
    </source>
</evidence>
<feature type="compositionally biased region" description="Acidic residues" evidence="18">
    <location>
        <begin position="633"/>
        <end position="646"/>
    </location>
</feature>
<feature type="compositionally biased region" description="Low complexity" evidence="18">
    <location>
        <begin position="898"/>
        <end position="910"/>
    </location>
</feature>
<evidence type="ECO:0000256" key="14">
    <source>
        <dbReference type="ARBA" id="ARBA00023010"/>
    </source>
</evidence>
<feature type="compositionally biased region" description="Basic and acidic residues" evidence="18">
    <location>
        <begin position="521"/>
        <end position="530"/>
    </location>
</feature>
<dbReference type="PANTHER" id="PTHR23198">
    <property type="entry name" value="NUCLEOPORIN"/>
    <property type="match status" value="1"/>
</dbReference>
<evidence type="ECO:0000313" key="21">
    <source>
        <dbReference type="Proteomes" id="UP000694580"/>
    </source>
</evidence>
<dbReference type="Gene3D" id="1.25.40.690">
    <property type="match status" value="1"/>
</dbReference>
<dbReference type="Pfam" id="PF12110">
    <property type="entry name" value="Nup96"/>
    <property type="match status" value="1"/>
</dbReference>
<dbReference type="Pfam" id="PF04096">
    <property type="entry name" value="Nucleoporin2"/>
    <property type="match status" value="1"/>
</dbReference>